<feature type="binding site" evidence="4">
    <location>
        <position position="225"/>
    </location>
    <ligand>
        <name>Mg(2+)</name>
        <dbReference type="ChEBI" id="CHEBI:18420"/>
        <label>1</label>
    </ligand>
</feature>
<feature type="binding site" evidence="4">
    <location>
        <position position="79"/>
    </location>
    <ligand>
        <name>anthranilate</name>
        <dbReference type="ChEBI" id="CHEBI:16567"/>
        <label>1</label>
    </ligand>
</feature>
<feature type="binding site" evidence="4">
    <location>
        <begin position="82"/>
        <end position="83"/>
    </location>
    <ligand>
        <name>5-phospho-alpha-D-ribose 1-diphosphate</name>
        <dbReference type="ChEBI" id="CHEBI:58017"/>
    </ligand>
</feature>
<evidence type="ECO:0000313" key="8">
    <source>
        <dbReference type="Proteomes" id="UP000298636"/>
    </source>
</evidence>
<feature type="binding site" evidence="4">
    <location>
        <position position="87"/>
    </location>
    <ligand>
        <name>5-phospho-alpha-D-ribose 1-diphosphate</name>
        <dbReference type="ChEBI" id="CHEBI:58017"/>
    </ligand>
</feature>
<dbReference type="GO" id="GO:0000162">
    <property type="term" value="P:L-tryptophan biosynthetic process"/>
    <property type="evidence" value="ECO:0007669"/>
    <property type="project" value="UniProtKB-UniRule"/>
</dbReference>
<dbReference type="EMBL" id="CP032998">
    <property type="protein sequence ID" value="QCI26541.1"/>
    <property type="molecule type" value="Genomic_DNA"/>
</dbReference>
<dbReference type="Pfam" id="PF00591">
    <property type="entry name" value="Glycos_transf_3"/>
    <property type="match status" value="1"/>
</dbReference>
<dbReference type="UniPathway" id="UPA00035">
    <property type="reaction ID" value="UER00041"/>
</dbReference>
<evidence type="ECO:0000259" key="6">
    <source>
        <dbReference type="Pfam" id="PF02885"/>
    </source>
</evidence>
<dbReference type="InterPro" id="IPR036320">
    <property type="entry name" value="Glycosyl_Trfase_fam3_N_dom_sf"/>
</dbReference>
<dbReference type="GO" id="GO:0004048">
    <property type="term" value="F:anthranilate phosphoribosyltransferase activity"/>
    <property type="evidence" value="ECO:0007669"/>
    <property type="project" value="UniProtKB-UniRule"/>
</dbReference>
<reference evidence="7 8" key="1">
    <citation type="submission" date="2018-10" db="EMBL/GenBank/DDBJ databases">
        <title>Comparative functional genomics of the obligate endosymbiont Buchnera aphidicola.</title>
        <authorList>
            <person name="Chong R.A."/>
        </authorList>
    </citation>
    <scope>NUCLEOTIDE SEQUENCE [LARGE SCALE GENOMIC DNA]</scope>
    <source>
        <strain evidence="7 8">Ssp</strain>
    </source>
</reference>
<evidence type="ECO:0000256" key="1">
    <source>
        <dbReference type="ARBA" id="ARBA00022676"/>
    </source>
</evidence>
<keyword evidence="1 4" id="KW-0328">Glycosyltransferase</keyword>
<dbReference type="Gene3D" id="3.40.1030.10">
    <property type="entry name" value="Nucleoside phosphorylase/phosphoribosyltransferase catalytic domain"/>
    <property type="match status" value="1"/>
</dbReference>
<evidence type="ECO:0000256" key="3">
    <source>
        <dbReference type="ARBA" id="ARBA00022822"/>
    </source>
</evidence>
<feature type="domain" description="Glycosyl transferase family 3 N-terminal" evidence="6">
    <location>
        <begin position="2"/>
        <end position="62"/>
    </location>
</feature>
<evidence type="ECO:0000259" key="5">
    <source>
        <dbReference type="Pfam" id="PF00591"/>
    </source>
</evidence>
<comment type="similarity">
    <text evidence="4">Belongs to the anthranilate phosphoribosyltransferase family.</text>
</comment>
<dbReference type="SUPFAM" id="SSF52418">
    <property type="entry name" value="Nucleoside phosphorylase/phosphoribosyltransferase catalytic domain"/>
    <property type="match status" value="1"/>
</dbReference>
<dbReference type="Pfam" id="PF02885">
    <property type="entry name" value="Glycos_trans_3N"/>
    <property type="match status" value="1"/>
</dbReference>
<keyword evidence="2 4" id="KW-0808">Transferase</keyword>
<name>A0A4D6YJ98_9GAMM</name>
<dbReference type="RefSeq" id="WP_158352165.1">
    <property type="nucleotide sequence ID" value="NZ_CP032998.1"/>
</dbReference>
<feature type="binding site" evidence="4">
    <location>
        <position position="165"/>
    </location>
    <ligand>
        <name>anthranilate</name>
        <dbReference type="ChEBI" id="CHEBI:16567"/>
        <label>2</label>
    </ligand>
</feature>
<dbReference type="NCBIfam" id="TIGR01245">
    <property type="entry name" value="trpD"/>
    <property type="match status" value="1"/>
</dbReference>
<keyword evidence="4" id="KW-0479">Metal-binding</keyword>
<dbReference type="InterPro" id="IPR017459">
    <property type="entry name" value="Glycosyl_Trfase_fam3_N_dom"/>
</dbReference>
<comment type="pathway">
    <text evidence="4">Amino-acid biosynthesis; L-tryptophan biosynthesis; L-tryptophan from chorismate: step 2/5.</text>
</comment>
<dbReference type="SUPFAM" id="SSF47648">
    <property type="entry name" value="Nucleoside phosphorylase/phosphoribosyltransferase N-terminal domain"/>
    <property type="match status" value="1"/>
</dbReference>
<dbReference type="PANTHER" id="PTHR43285:SF2">
    <property type="entry name" value="ANTHRANILATE PHOSPHORIBOSYLTRANSFERASE"/>
    <property type="match status" value="1"/>
</dbReference>
<dbReference type="InterPro" id="IPR000312">
    <property type="entry name" value="Glycosyl_Trfase_fam3"/>
</dbReference>
<gene>
    <name evidence="4 7" type="primary">trpD</name>
    <name evidence="7" type="ORF">D9V79_00895</name>
</gene>
<sequence>MKKIFKKLYTLQSLNELESIYIFDSIINNKLTPIEITVILILMHVKKTSIVEITGAIKTFQKYCLYFPKPKCQFADIVGTGGDGKNTINISTLSALVASSCGLKIIKHCNQGISSTLGSADILKKMHINIQNPPKTSRKIFDQTNICFLFAPQYHIGLHHVKSIRKKLKIRTIFNILGPMLNPAQPPLSVIGVYSKNLLLPIAKVVNQLKNYQKVIIIHSDGIDEVTLHSHTDIYEIYNGKITTYKLYPEDFGIKRVPKKFFINNSSIKNFQIFKNICQGRANSEYENLIAVNTAIIFKLFGFNDLKQNTQIALKKIRSGDIQKHVCNISKIR</sequence>
<evidence type="ECO:0000313" key="7">
    <source>
        <dbReference type="EMBL" id="QCI26541.1"/>
    </source>
</evidence>
<dbReference type="AlphaFoldDB" id="A0A4D6YJ98"/>
<feature type="binding site" evidence="4">
    <location>
        <position position="110"/>
    </location>
    <ligand>
        <name>anthranilate</name>
        <dbReference type="ChEBI" id="CHEBI:16567"/>
        <label>1</label>
    </ligand>
</feature>
<dbReference type="GO" id="GO:0000287">
    <property type="term" value="F:magnesium ion binding"/>
    <property type="evidence" value="ECO:0007669"/>
    <property type="project" value="UniProtKB-UniRule"/>
</dbReference>
<comment type="catalytic activity">
    <reaction evidence="4">
        <text>N-(5-phospho-beta-D-ribosyl)anthranilate + diphosphate = 5-phospho-alpha-D-ribose 1-diphosphate + anthranilate</text>
        <dbReference type="Rhea" id="RHEA:11768"/>
        <dbReference type="ChEBI" id="CHEBI:16567"/>
        <dbReference type="ChEBI" id="CHEBI:18277"/>
        <dbReference type="ChEBI" id="CHEBI:33019"/>
        <dbReference type="ChEBI" id="CHEBI:58017"/>
        <dbReference type="EC" id="2.4.2.18"/>
    </reaction>
</comment>
<keyword evidence="8" id="KW-1185">Reference proteome</keyword>
<feature type="binding site" evidence="4">
    <location>
        <position position="119"/>
    </location>
    <ligand>
        <name>5-phospho-alpha-D-ribose 1-diphosphate</name>
        <dbReference type="ChEBI" id="CHEBI:58017"/>
    </ligand>
</feature>
<organism evidence="7 8">
    <name type="scientific">Buchnera aphidicola</name>
    <name type="common">Stegophylla sp.</name>
    <dbReference type="NCBI Taxonomy" id="2315800"/>
    <lineage>
        <taxon>Bacteria</taxon>
        <taxon>Pseudomonadati</taxon>
        <taxon>Pseudomonadota</taxon>
        <taxon>Gammaproteobacteria</taxon>
        <taxon>Enterobacterales</taxon>
        <taxon>Erwiniaceae</taxon>
        <taxon>Buchnera</taxon>
    </lineage>
</organism>
<dbReference type="HAMAP" id="MF_00211">
    <property type="entry name" value="TrpD"/>
    <property type="match status" value="1"/>
</dbReference>
<accession>A0A4D6YJ98</accession>
<feature type="binding site" evidence="4">
    <location>
        <position position="91"/>
    </location>
    <ligand>
        <name>Mg(2+)</name>
        <dbReference type="ChEBI" id="CHEBI:18420"/>
        <label>1</label>
    </ligand>
</feature>
<feature type="binding site" evidence="4">
    <location>
        <position position="225"/>
    </location>
    <ligand>
        <name>Mg(2+)</name>
        <dbReference type="ChEBI" id="CHEBI:18420"/>
        <label>2</label>
    </ligand>
</feature>
<protein>
    <recommendedName>
        <fullName evidence="4">Anthranilate phosphoribosyltransferase</fullName>
        <ecNumber evidence="4">2.4.2.18</ecNumber>
    </recommendedName>
</protein>
<feature type="binding site" evidence="4">
    <location>
        <begin position="107"/>
        <end position="115"/>
    </location>
    <ligand>
        <name>5-phospho-alpha-D-ribose 1-diphosphate</name>
        <dbReference type="ChEBI" id="CHEBI:58017"/>
    </ligand>
</feature>
<comment type="cofactor">
    <cofactor evidence="4">
        <name>Mg(2+)</name>
        <dbReference type="ChEBI" id="CHEBI:18420"/>
    </cofactor>
    <text evidence="4">Binds 2 magnesium ions per monomer.</text>
</comment>
<dbReference type="PANTHER" id="PTHR43285">
    <property type="entry name" value="ANTHRANILATE PHOSPHORIBOSYLTRANSFERASE"/>
    <property type="match status" value="1"/>
</dbReference>
<dbReference type="InterPro" id="IPR035902">
    <property type="entry name" value="Nuc_phospho_transferase"/>
</dbReference>
<feature type="binding site" evidence="4">
    <location>
        <position position="224"/>
    </location>
    <ligand>
        <name>Mg(2+)</name>
        <dbReference type="ChEBI" id="CHEBI:18420"/>
        <label>2</label>
    </ligand>
</feature>
<keyword evidence="4" id="KW-0460">Magnesium</keyword>
<dbReference type="Gene3D" id="1.20.970.10">
    <property type="entry name" value="Transferase, Pyrimidine Nucleoside Phosphorylase, Chain C"/>
    <property type="match status" value="1"/>
</dbReference>
<dbReference type="InterPro" id="IPR005940">
    <property type="entry name" value="Anthranilate_Pribosyl_Tfrase"/>
</dbReference>
<feature type="binding site" evidence="4">
    <location>
        <begin position="89"/>
        <end position="92"/>
    </location>
    <ligand>
        <name>5-phospho-alpha-D-ribose 1-diphosphate</name>
        <dbReference type="ChEBI" id="CHEBI:58017"/>
    </ligand>
</feature>
<dbReference type="EC" id="2.4.2.18" evidence="4"/>
<comment type="caution">
    <text evidence="4">Lacks conserved residue(s) required for the propagation of feature annotation.</text>
</comment>
<evidence type="ECO:0000256" key="2">
    <source>
        <dbReference type="ARBA" id="ARBA00022679"/>
    </source>
</evidence>
<comment type="function">
    <text evidence="4">Catalyzes the transfer of the phosphoribosyl group of 5-phosphorylribose-1-pyrophosphate (PRPP) to anthranilate to yield N-(5'-phosphoribosyl)-anthranilate (PRA).</text>
</comment>
<dbReference type="OrthoDB" id="9806430at2"/>
<evidence type="ECO:0000256" key="4">
    <source>
        <dbReference type="HAMAP-Rule" id="MF_00211"/>
    </source>
</evidence>
<dbReference type="GO" id="GO:0005829">
    <property type="term" value="C:cytosol"/>
    <property type="evidence" value="ECO:0007669"/>
    <property type="project" value="TreeGrafter"/>
</dbReference>
<keyword evidence="4" id="KW-0057">Aromatic amino acid biosynthesis</keyword>
<dbReference type="Proteomes" id="UP000298636">
    <property type="component" value="Chromosome"/>
</dbReference>
<feature type="domain" description="Glycosyl transferase family 3" evidence="5">
    <location>
        <begin position="73"/>
        <end position="321"/>
    </location>
</feature>
<keyword evidence="4" id="KW-0028">Amino-acid biosynthesis</keyword>
<keyword evidence="3 4" id="KW-0822">Tryptophan biosynthesis</keyword>
<proteinExistence type="inferred from homology"/>
<comment type="subunit">
    <text evidence="4">Homodimer.</text>
</comment>
<feature type="binding site" evidence="4">
    <location>
        <position position="79"/>
    </location>
    <ligand>
        <name>5-phospho-alpha-D-ribose 1-diphosphate</name>
        <dbReference type="ChEBI" id="CHEBI:58017"/>
    </ligand>
</feature>